<dbReference type="Proteomes" id="UP001525379">
    <property type="component" value="Unassembled WGS sequence"/>
</dbReference>
<dbReference type="PROSITE" id="PS51352">
    <property type="entry name" value="THIOREDOXIN_2"/>
    <property type="match status" value="1"/>
</dbReference>
<evidence type="ECO:0000256" key="6">
    <source>
        <dbReference type="NCBIfam" id="TIGR01068"/>
    </source>
</evidence>
<dbReference type="SUPFAM" id="SSF52833">
    <property type="entry name" value="Thioredoxin-like"/>
    <property type="match status" value="1"/>
</dbReference>
<evidence type="ECO:0000256" key="3">
    <source>
        <dbReference type="ARBA" id="ARBA00022982"/>
    </source>
</evidence>
<gene>
    <name evidence="9" type="primary">trxA</name>
    <name evidence="9" type="ORF">M3D15_01690</name>
</gene>
<evidence type="ECO:0000259" key="8">
    <source>
        <dbReference type="PROSITE" id="PS51352"/>
    </source>
</evidence>
<dbReference type="PRINTS" id="PR00421">
    <property type="entry name" value="THIOREDOXIN"/>
</dbReference>
<dbReference type="PIRSF" id="PIRSF000077">
    <property type="entry name" value="Thioredoxin"/>
    <property type="match status" value="1"/>
</dbReference>
<evidence type="ECO:0000256" key="5">
    <source>
        <dbReference type="ARBA" id="ARBA00023284"/>
    </source>
</evidence>
<dbReference type="InterPro" id="IPR036249">
    <property type="entry name" value="Thioredoxin-like_sf"/>
</dbReference>
<feature type="domain" description="Thioredoxin" evidence="8">
    <location>
        <begin position="1"/>
        <end position="106"/>
    </location>
</feature>
<dbReference type="EMBL" id="JALXSQ010000004">
    <property type="protein sequence ID" value="MCT2042058.1"/>
    <property type="molecule type" value="Genomic_DNA"/>
</dbReference>
<name>A0ABT2HUR9_9MICO</name>
<evidence type="ECO:0000256" key="4">
    <source>
        <dbReference type="ARBA" id="ARBA00023157"/>
    </source>
</evidence>
<keyword evidence="3" id="KW-0249">Electron transport</keyword>
<dbReference type="PROSITE" id="PS00194">
    <property type="entry name" value="THIOREDOXIN_1"/>
    <property type="match status" value="1"/>
</dbReference>
<sequence>MSNAVAVTTATFQQEVLEAEGPVLVDFWAAWCGPCRMVAPVLDELAAAHPNLKVAKVDVDAEQDLAMQYRITSIPALKLFHKGEVVKDVVGAKPRQALEQDFAAWL</sequence>
<dbReference type="InterPro" id="IPR017937">
    <property type="entry name" value="Thioredoxin_CS"/>
</dbReference>
<dbReference type="CDD" id="cd02947">
    <property type="entry name" value="TRX_family"/>
    <property type="match status" value="1"/>
</dbReference>
<proteinExistence type="inferred from homology"/>
<keyword evidence="2" id="KW-0813">Transport</keyword>
<keyword evidence="4" id="KW-1015">Disulfide bond</keyword>
<dbReference type="PANTHER" id="PTHR45663:SF11">
    <property type="entry name" value="GEO12009P1"/>
    <property type="match status" value="1"/>
</dbReference>
<dbReference type="RefSeq" id="WP_260103732.1">
    <property type="nucleotide sequence ID" value="NZ_JALXSQ010000004.1"/>
</dbReference>
<evidence type="ECO:0000313" key="9">
    <source>
        <dbReference type="EMBL" id="MCT2042058.1"/>
    </source>
</evidence>
<keyword evidence="5" id="KW-0676">Redox-active center</keyword>
<dbReference type="Pfam" id="PF00085">
    <property type="entry name" value="Thioredoxin"/>
    <property type="match status" value="1"/>
</dbReference>
<dbReference type="InterPro" id="IPR005746">
    <property type="entry name" value="Thioredoxin"/>
</dbReference>
<dbReference type="PANTHER" id="PTHR45663">
    <property type="entry name" value="GEO12009P1"/>
    <property type="match status" value="1"/>
</dbReference>
<evidence type="ECO:0000256" key="2">
    <source>
        <dbReference type="ARBA" id="ARBA00022448"/>
    </source>
</evidence>
<dbReference type="Gene3D" id="3.40.30.10">
    <property type="entry name" value="Glutaredoxin"/>
    <property type="match status" value="1"/>
</dbReference>
<evidence type="ECO:0000256" key="1">
    <source>
        <dbReference type="ARBA" id="ARBA00008987"/>
    </source>
</evidence>
<reference evidence="9 10" key="1">
    <citation type="submission" date="2022-04" db="EMBL/GenBank/DDBJ databases">
        <title>Human microbiome associated bacterial genomes.</title>
        <authorList>
            <person name="Sandstrom S."/>
            <person name="Salamzade R."/>
            <person name="Kalan L.R."/>
        </authorList>
    </citation>
    <scope>NUCLEOTIDE SEQUENCE [LARGE SCALE GENOMIC DNA]</scope>
    <source>
        <strain evidence="10">p3-SID1799</strain>
    </source>
</reference>
<organism evidence="9 10">
    <name type="scientific">Pseudoclavibacter albus</name>
    <dbReference type="NCBI Taxonomy" id="272241"/>
    <lineage>
        <taxon>Bacteria</taxon>
        <taxon>Bacillati</taxon>
        <taxon>Actinomycetota</taxon>
        <taxon>Actinomycetes</taxon>
        <taxon>Micrococcales</taxon>
        <taxon>Microbacteriaceae</taxon>
        <taxon>Pseudoclavibacter</taxon>
    </lineage>
</organism>
<comment type="caution">
    <text evidence="9">The sequence shown here is derived from an EMBL/GenBank/DDBJ whole genome shotgun (WGS) entry which is preliminary data.</text>
</comment>
<keyword evidence="10" id="KW-1185">Reference proteome</keyword>
<accession>A0ABT2HUR9</accession>
<dbReference type="NCBIfam" id="TIGR01068">
    <property type="entry name" value="thioredoxin"/>
    <property type="match status" value="1"/>
</dbReference>
<evidence type="ECO:0000256" key="7">
    <source>
        <dbReference type="PIRNR" id="PIRNR000077"/>
    </source>
</evidence>
<dbReference type="InterPro" id="IPR013766">
    <property type="entry name" value="Thioredoxin_domain"/>
</dbReference>
<comment type="similarity">
    <text evidence="1 7">Belongs to the thioredoxin family.</text>
</comment>
<evidence type="ECO:0000313" key="10">
    <source>
        <dbReference type="Proteomes" id="UP001525379"/>
    </source>
</evidence>
<protein>
    <recommendedName>
        <fullName evidence="6 7">Thioredoxin</fullName>
    </recommendedName>
</protein>